<reference evidence="2 3" key="1">
    <citation type="submission" date="2016-10" db="EMBL/GenBank/DDBJ databases">
        <authorList>
            <person name="de Groot N.N."/>
        </authorList>
    </citation>
    <scope>NUCLEOTIDE SEQUENCE [LARGE SCALE GENOMIC DNA]</scope>
    <source>
        <strain evidence="2 3">DSM 24956</strain>
    </source>
</reference>
<dbReference type="RefSeq" id="WP_090122235.1">
    <property type="nucleotide sequence ID" value="NZ_FNNJ01000003.1"/>
</dbReference>
<evidence type="ECO:0000313" key="3">
    <source>
        <dbReference type="Proteomes" id="UP000199595"/>
    </source>
</evidence>
<gene>
    <name evidence="2" type="ORF">SAMN05444411_103110</name>
</gene>
<feature type="chain" id="PRO_5011484765" evidence="1">
    <location>
        <begin position="20"/>
        <end position="293"/>
    </location>
</feature>
<dbReference type="AlphaFoldDB" id="A0A1H2Z047"/>
<protein>
    <submittedName>
        <fullName evidence="2">Uncharacterized protein</fullName>
    </submittedName>
</protein>
<sequence length="293" mass="33600">MRKIIAALCIMLISSSLFAQKTVNNYKYIIVPNQFDFLRSQDQYQLNSLTKFLFNRAGMVAFLSSDEKPQELLNNNCMALTGKLVEESGMFSTKIKVQLLDCYNKVVFESKVGISKEKEFKKSYHESTRRAFVDIEELNYSYVPTQNTIEKKVVNEVIAPKQIKKPKQVISKEITEIKREPRVKKVTKDEIKAIKNKKKIKALPKNNLIGTLEGKYNFGQWGTSAVTKTSNGNYKVIGGDENFNFADIYKTSKPNIYIIKWVTNKQPQLLQIDRQGNLKVDATEGVKVYNKIN</sequence>
<dbReference type="STRING" id="762486.SAMN05444411_103110"/>
<organism evidence="2 3">
    <name type="scientific">Lutibacter oricola</name>
    <dbReference type="NCBI Taxonomy" id="762486"/>
    <lineage>
        <taxon>Bacteria</taxon>
        <taxon>Pseudomonadati</taxon>
        <taxon>Bacteroidota</taxon>
        <taxon>Flavobacteriia</taxon>
        <taxon>Flavobacteriales</taxon>
        <taxon>Flavobacteriaceae</taxon>
        <taxon>Lutibacter</taxon>
    </lineage>
</organism>
<feature type="signal peptide" evidence="1">
    <location>
        <begin position="1"/>
        <end position="19"/>
    </location>
</feature>
<keyword evidence="3" id="KW-1185">Reference proteome</keyword>
<name>A0A1H2Z047_9FLAO</name>
<dbReference type="Proteomes" id="UP000199595">
    <property type="component" value="Unassembled WGS sequence"/>
</dbReference>
<dbReference type="EMBL" id="FNNJ01000003">
    <property type="protein sequence ID" value="SDX10800.1"/>
    <property type="molecule type" value="Genomic_DNA"/>
</dbReference>
<accession>A0A1H2Z047</accession>
<proteinExistence type="predicted"/>
<dbReference type="OrthoDB" id="1274006at2"/>
<keyword evidence="1" id="KW-0732">Signal</keyword>
<evidence type="ECO:0000313" key="2">
    <source>
        <dbReference type="EMBL" id="SDX10800.1"/>
    </source>
</evidence>
<evidence type="ECO:0000256" key="1">
    <source>
        <dbReference type="SAM" id="SignalP"/>
    </source>
</evidence>